<evidence type="ECO:0000259" key="5">
    <source>
        <dbReference type="Pfam" id="PF13193"/>
    </source>
</evidence>
<dbReference type="PANTHER" id="PTHR43859:SF4">
    <property type="entry name" value="BUTANOATE--COA LIGASE AAE1-RELATED"/>
    <property type="match status" value="1"/>
</dbReference>
<evidence type="ECO:0000256" key="1">
    <source>
        <dbReference type="ARBA" id="ARBA00006432"/>
    </source>
</evidence>
<dbReference type="Gene3D" id="3.30.300.30">
    <property type="match status" value="1"/>
</dbReference>
<keyword evidence="4" id="KW-0443">Lipid metabolism</keyword>
<accession>A0ABR3GAJ9</accession>
<organism evidence="6 7">
    <name type="scientific">Discina gigas</name>
    <dbReference type="NCBI Taxonomy" id="1032678"/>
    <lineage>
        <taxon>Eukaryota</taxon>
        <taxon>Fungi</taxon>
        <taxon>Dikarya</taxon>
        <taxon>Ascomycota</taxon>
        <taxon>Pezizomycotina</taxon>
        <taxon>Pezizomycetes</taxon>
        <taxon>Pezizales</taxon>
        <taxon>Discinaceae</taxon>
        <taxon>Discina</taxon>
    </lineage>
</organism>
<dbReference type="InterPro" id="IPR045851">
    <property type="entry name" value="AMP-bd_C_sf"/>
</dbReference>
<keyword evidence="3" id="KW-0276">Fatty acid metabolism</keyword>
<evidence type="ECO:0000313" key="6">
    <source>
        <dbReference type="EMBL" id="KAL0632974.1"/>
    </source>
</evidence>
<evidence type="ECO:0000256" key="3">
    <source>
        <dbReference type="ARBA" id="ARBA00022832"/>
    </source>
</evidence>
<keyword evidence="7" id="KW-1185">Reference proteome</keyword>
<dbReference type="Pfam" id="PF13193">
    <property type="entry name" value="AMP-binding_C"/>
    <property type="match status" value="1"/>
</dbReference>
<gene>
    <name evidence="6" type="ORF">Q9L58_008132</name>
</gene>
<evidence type="ECO:0000256" key="4">
    <source>
        <dbReference type="ARBA" id="ARBA00023098"/>
    </source>
</evidence>
<dbReference type="InterPro" id="IPR025110">
    <property type="entry name" value="AMP-bd_C"/>
</dbReference>
<evidence type="ECO:0000256" key="2">
    <source>
        <dbReference type="ARBA" id="ARBA00022598"/>
    </source>
</evidence>
<feature type="domain" description="AMP-binding enzyme C-terminal" evidence="5">
    <location>
        <begin position="88"/>
        <end position="163"/>
    </location>
</feature>
<dbReference type="Gene3D" id="2.30.38.10">
    <property type="entry name" value="Luciferase, Domain 3"/>
    <property type="match status" value="1"/>
</dbReference>
<dbReference type="Proteomes" id="UP001447188">
    <property type="component" value="Unassembled WGS sequence"/>
</dbReference>
<keyword evidence="2" id="KW-0436">Ligase</keyword>
<dbReference type="SUPFAM" id="SSF56801">
    <property type="entry name" value="Acetyl-CoA synthetase-like"/>
    <property type="match status" value="1"/>
</dbReference>
<name>A0ABR3GAJ9_9PEZI</name>
<dbReference type="PANTHER" id="PTHR43859">
    <property type="entry name" value="ACYL-ACTIVATING ENZYME"/>
    <property type="match status" value="1"/>
</dbReference>
<sequence>MVRVIKTYIEEVVDVKKDGLEIGEIVFTGNICCKGYHKDPEATEKLFAGGVLHSGDLAVCHPDGAIQILDRAKDIIISGGENISSVSLEGMLACHPDIIEVGVIAIHDSHFGERPKAFVTTSNSRLKGEDVIIWAKNSPQISGFMVPKEVEIVPELPKTSTGKVKKNVLREWAKGNRGTR</sequence>
<comment type="similarity">
    <text evidence="1">Belongs to the ATP-dependent AMP-binding enzyme family.</text>
</comment>
<reference evidence="6 7" key="1">
    <citation type="submission" date="2024-02" db="EMBL/GenBank/DDBJ databases">
        <title>Discinaceae phylogenomics.</title>
        <authorList>
            <person name="Dirks A.C."/>
            <person name="James T.Y."/>
        </authorList>
    </citation>
    <scope>NUCLEOTIDE SEQUENCE [LARGE SCALE GENOMIC DNA]</scope>
    <source>
        <strain evidence="6 7">ACD0624</strain>
    </source>
</reference>
<evidence type="ECO:0000313" key="7">
    <source>
        <dbReference type="Proteomes" id="UP001447188"/>
    </source>
</evidence>
<dbReference type="EMBL" id="JBBBZM010000142">
    <property type="protein sequence ID" value="KAL0632974.1"/>
    <property type="molecule type" value="Genomic_DNA"/>
</dbReference>
<protein>
    <recommendedName>
        <fullName evidence="5">AMP-binding enzyme C-terminal domain-containing protein</fullName>
    </recommendedName>
</protein>
<proteinExistence type="inferred from homology"/>
<comment type="caution">
    <text evidence="6">The sequence shown here is derived from an EMBL/GenBank/DDBJ whole genome shotgun (WGS) entry which is preliminary data.</text>
</comment>